<dbReference type="Proteomes" id="UP000053989">
    <property type="component" value="Unassembled WGS sequence"/>
</dbReference>
<keyword evidence="2" id="KW-0812">Transmembrane</keyword>
<reference evidence="3 4" key="1">
    <citation type="submission" date="2014-04" db="EMBL/GenBank/DDBJ databases">
        <authorList>
            <consortium name="DOE Joint Genome Institute"/>
            <person name="Kuo A."/>
            <person name="Kohler A."/>
            <person name="Nagy L.G."/>
            <person name="Floudas D."/>
            <person name="Copeland A."/>
            <person name="Barry K.W."/>
            <person name="Cichocki N."/>
            <person name="Veneault-Fourrey C."/>
            <person name="LaButti K."/>
            <person name="Lindquist E.A."/>
            <person name="Lipzen A."/>
            <person name="Lundell T."/>
            <person name="Morin E."/>
            <person name="Murat C."/>
            <person name="Sun H."/>
            <person name="Tunlid A."/>
            <person name="Henrissat B."/>
            <person name="Grigoriev I.V."/>
            <person name="Hibbett D.S."/>
            <person name="Martin F."/>
            <person name="Nordberg H.P."/>
            <person name="Cantor M.N."/>
            <person name="Hua S.X."/>
        </authorList>
    </citation>
    <scope>NUCLEOTIDE SEQUENCE [LARGE SCALE GENOMIC DNA]</scope>
    <source>
        <strain evidence="3 4">Foug A</strain>
    </source>
</reference>
<feature type="transmembrane region" description="Helical" evidence="2">
    <location>
        <begin position="45"/>
        <end position="67"/>
    </location>
</feature>
<accession>A0A0C3DVE9</accession>
<reference evidence="4" key="2">
    <citation type="submission" date="2015-01" db="EMBL/GenBank/DDBJ databases">
        <title>Evolutionary Origins and Diversification of the Mycorrhizal Mutualists.</title>
        <authorList>
            <consortium name="DOE Joint Genome Institute"/>
            <consortium name="Mycorrhizal Genomics Consortium"/>
            <person name="Kohler A."/>
            <person name="Kuo A."/>
            <person name="Nagy L.G."/>
            <person name="Floudas D."/>
            <person name="Copeland A."/>
            <person name="Barry K.W."/>
            <person name="Cichocki N."/>
            <person name="Veneault-Fourrey C."/>
            <person name="LaButti K."/>
            <person name="Lindquist E.A."/>
            <person name="Lipzen A."/>
            <person name="Lundell T."/>
            <person name="Morin E."/>
            <person name="Murat C."/>
            <person name="Riley R."/>
            <person name="Ohm R."/>
            <person name="Sun H."/>
            <person name="Tunlid A."/>
            <person name="Henrissat B."/>
            <person name="Grigoriev I.V."/>
            <person name="Hibbett D.S."/>
            <person name="Martin F."/>
        </authorList>
    </citation>
    <scope>NUCLEOTIDE SEQUENCE [LARGE SCALE GENOMIC DNA]</scope>
    <source>
        <strain evidence="4">Foug A</strain>
    </source>
</reference>
<name>A0A0C3DVE9_9AGAM</name>
<feature type="transmembrane region" description="Helical" evidence="2">
    <location>
        <begin position="134"/>
        <end position="151"/>
    </location>
</feature>
<dbReference type="HOGENOM" id="CLU_050079_0_0_1"/>
<evidence type="ECO:0000313" key="4">
    <source>
        <dbReference type="Proteomes" id="UP000053989"/>
    </source>
</evidence>
<proteinExistence type="predicted"/>
<feature type="compositionally biased region" description="Low complexity" evidence="1">
    <location>
        <begin position="247"/>
        <end position="261"/>
    </location>
</feature>
<dbReference type="PANTHER" id="PTHR13439:SF72">
    <property type="entry name" value="TLC DOMAIN-CONTAINING PROTEIN"/>
    <property type="match status" value="1"/>
</dbReference>
<evidence type="ECO:0000256" key="2">
    <source>
        <dbReference type="SAM" id="Phobius"/>
    </source>
</evidence>
<organism evidence="3 4">
    <name type="scientific">Scleroderma citrinum Foug A</name>
    <dbReference type="NCBI Taxonomy" id="1036808"/>
    <lineage>
        <taxon>Eukaryota</taxon>
        <taxon>Fungi</taxon>
        <taxon>Dikarya</taxon>
        <taxon>Basidiomycota</taxon>
        <taxon>Agaricomycotina</taxon>
        <taxon>Agaricomycetes</taxon>
        <taxon>Agaricomycetidae</taxon>
        <taxon>Boletales</taxon>
        <taxon>Sclerodermatineae</taxon>
        <taxon>Sclerodermataceae</taxon>
        <taxon>Scleroderma</taxon>
    </lineage>
</organism>
<dbReference type="EMBL" id="KN822027">
    <property type="protein sequence ID" value="KIM64565.1"/>
    <property type="molecule type" value="Genomic_DNA"/>
</dbReference>
<feature type="transmembrane region" description="Helical" evidence="2">
    <location>
        <begin position="17"/>
        <end position="33"/>
    </location>
</feature>
<keyword evidence="2" id="KW-0472">Membrane</keyword>
<dbReference type="GO" id="GO:0055088">
    <property type="term" value="P:lipid homeostasis"/>
    <property type="evidence" value="ECO:0007669"/>
    <property type="project" value="TreeGrafter"/>
</dbReference>
<sequence length="357" mass="39672">MTIALPSLQSLTFTRSTPFYVALVVLVVAFHLCTHRCTTVKQRSWILTTISSAVMSIASLPLAWEYLASGFDLMSVQGSNMWTYCASRFFQAYLIADISLGLLYYRSKVNILTGWIHHTVYVFIVEYAIRKKWSYLFCLCAVMEIPTFVLASASINPRLRSDAVFAVTFFLTRIGLHVAFGVSLIARRVQVTDGSLGPGIIMACIFPLHVFWFSGSVKTFIKQSVSKRETRVAVVAPDTGKVHEHTPSPSASPHASIHISPRSSGFSRRRTALRVAVRQRWDQFSLSRAGRRIGEMQRRLRAALPPREFVYEYVGLERAGRRSSISIGRLNGVSAEVVNVRASSPSPSLSLATVSAS</sequence>
<evidence type="ECO:0000313" key="3">
    <source>
        <dbReference type="EMBL" id="KIM64565.1"/>
    </source>
</evidence>
<evidence type="ECO:0000256" key="1">
    <source>
        <dbReference type="SAM" id="MobiDB-lite"/>
    </source>
</evidence>
<feature type="transmembrane region" description="Helical" evidence="2">
    <location>
        <begin position="163"/>
        <end position="186"/>
    </location>
</feature>
<keyword evidence="2" id="KW-1133">Transmembrane helix</keyword>
<feature type="transmembrane region" description="Helical" evidence="2">
    <location>
        <begin position="198"/>
        <end position="221"/>
    </location>
</feature>
<feature type="transmembrane region" description="Helical" evidence="2">
    <location>
        <begin position="87"/>
        <end position="105"/>
    </location>
</feature>
<gene>
    <name evidence="3" type="ORF">SCLCIDRAFT_609394</name>
</gene>
<protein>
    <submittedName>
        <fullName evidence="3">Uncharacterized protein</fullName>
    </submittedName>
</protein>
<feature type="region of interest" description="Disordered" evidence="1">
    <location>
        <begin position="239"/>
        <end position="262"/>
    </location>
</feature>
<keyword evidence="4" id="KW-1185">Reference proteome</keyword>
<dbReference type="GO" id="GO:0005783">
    <property type="term" value="C:endoplasmic reticulum"/>
    <property type="evidence" value="ECO:0007669"/>
    <property type="project" value="TreeGrafter"/>
</dbReference>
<dbReference type="InParanoid" id="A0A0C3DVE9"/>
<dbReference type="InterPro" id="IPR050846">
    <property type="entry name" value="TLCD"/>
</dbReference>
<dbReference type="OrthoDB" id="341353at2759"/>
<dbReference type="PANTHER" id="PTHR13439">
    <property type="entry name" value="CT120 PROTEIN"/>
    <property type="match status" value="1"/>
</dbReference>
<dbReference type="STRING" id="1036808.A0A0C3DVE9"/>
<dbReference type="AlphaFoldDB" id="A0A0C3DVE9"/>